<evidence type="ECO:0008006" key="3">
    <source>
        <dbReference type="Google" id="ProtNLM"/>
    </source>
</evidence>
<protein>
    <recommendedName>
        <fullName evidence="3">PqqD family protein</fullName>
    </recommendedName>
</protein>
<name>A0ABV6AQA2_9HYPH</name>
<evidence type="ECO:0000313" key="2">
    <source>
        <dbReference type="Proteomes" id="UP001589692"/>
    </source>
</evidence>
<sequence>MPVLIYTIQPGFRLVTGGDLNQMIEAINAAFAEAGPTQADFNGLLAALRAAGVLSA</sequence>
<reference evidence="1 2" key="1">
    <citation type="submission" date="2024-09" db="EMBL/GenBank/DDBJ databases">
        <authorList>
            <person name="Sun Q."/>
            <person name="Mori K."/>
        </authorList>
    </citation>
    <scope>NUCLEOTIDE SEQUENCE [LARGE SCALE GENOMIC DNA]</scope>
    <source>
        <strain evidence="1 2">TBRC 4938</strain>
    </source>
</reference>
<dbReference type="EMBL" id="JBHMAA010000032">
    <property type="protein sequence ID" value="MFB9952042.1"/>
    <property type="molecule type" value="Genomic_DNA"/>
</dbReference>
<evidence type="ECO:0000313" key="1">
    <source>
        <dbReference type="EMBL" id="MFB9952042.1"/>
    </source>
</evidence>
<gene>
    <name evidence="1" type="ORF">ACFFP0_24600</name>
</gene>
<dbReference type="RefSeq" id="WP_377264859.1">
    <property type="nucleotide sequence ID" value="NZ_JBHMAA010000032.1"/>
</dbReference>
<proteinExistence type="predicted"/>
<comment type="caution">
    <text evidence="1">The sequence shown here is derived from an EMBL/GenBank/DDBJ whole genome shotgun (WGS) entry which is preliminary data.</text>
</comment>
<keyword evidence="2" id="KW-1185">Reference proteome</keyword>
<accession>A0ABV6AQA2</accession>
<organism evidence="1 2">
    <name type="scientific">Rhizobium puerariae</name>
    <dbReference type="NCBI Taxonomy" id="1585791"/>
    <lineage>
        <taxon>Bacteria</taxon>
        <taxon>Pseudomonadati</taxon>
        <taxon>Pseudomonadota</taxon>
        <taxon>Alphaproteobacteria</taxon>
        <taxon>Hyphomicrobiales</taxon>
        <taxon>Rhizobiaceae</taxon>
        <taxon>Rhizobium/Agrobacterium group</taxon>
        <taxon>Rhizobium</taxon>
    </lineage>
</organism>
<dbReference type="Proteomes" id="UP001589692">
    <property type="component" value="Unassembled WGS sequence"/>
</dbReference>